<organism evidence="9 10">
    <name type="scientific">Vibrio albus</name>
    <dbReference type="NCBI Taxonomy" id="2200953"/>
    <lineage>
        <taxon>Bacteria</taxon>
        <taxon>Pseudomonadati</taxon>
        <taxon>Pseudomonadota</taxon>
        <taxon>Gammaproteobacteria</taxon>
        <taxon>Vibrionales</taxon>
        <taxon>Vibrionaceae</taxon>
        <taxon>Vibrio</taxon>
    </lineage>
</organism>
<evidence type="ECO:0000313" key="9">
    <source>
        <dbReference type="EMBL" id="PWI32049.1"/>
    </source>
</evidence>
<evidence type="ECO:0000256" key="4">
    <source>
        <dbReference type="ARBA" id="ARBA00022692"/>
    </source>
</evidence>
<keyword evidence="3" id="KW-1003">Cell membrane</keyword>
<dbReference type="PROSITE" id="PS50928">
    <property type="entry name" value="ABC_TM1"/>
    <property type="match status" value="1"/>
</dbReference>
<gene>
    <name evidence="9" type="ORF">DI392_17885</name>
</gene>
<dbReference type="SUPFAM" id="SSF161098">
    <property type="entry name" value="MetI-like"/>
    <property type="match status" value="1"/>
</dbReference>
<feature type="transmembrane region" description="Helical" evidence="7">
    <location>
        <begin position="197"/>
        <end position="216"/>
    </location>
</feature>
<feature type="transmembrane region" description="Helical" evidence="7">
    <location>
        <begin position="108"/>
        <end position="131"/>
    </location>
</feature>
<evidence type="ECO:0000259" key="8">
    <source>
        <dbReference type="PROSITE" id="PS50928"/>
    </source>
</evidence>
<keyword evidence="6 7" id="KW-0472">Membrane</keyword>
<feature type="transmembrane region" description="Helical" evidence="7">
    <location>
        <begin position="12"/>
        <end position="30"/>
    </location>
</feature>
<dbReference type="PANTHER" id="PTHR30465:SF43">
    <property type="entry name" value="OLIGOPEPTIDE ABC TRANSPORTER, PERMEASE PROTEIN"/>
    <property type="match status" value="1"/>
</dbReference>
<dbReference type="InterPro" id="IPR000515">
    <property type="entry name" value="MetI-like"/>
</dbReference>
<evidence type="ECO:0000256" key="2">
    <source>
        <dbReference type="ARBA" id="ARBA00022448"/>
    </source>
</evidence>
<proteinExistence type="inferred from homology"/>
<evidence type="ECO:0000256" key="5">
    <source>
        <dbReference type="ARBA" id="ARBA00022989"/>
    </source>
</evidence>
<protein>
    <submittedName>
        <fullName evidence="9">ABC transporter permease</fullName>
    </submittedName>
</protein>
<dbReference type="GO" id="GO:0055085">
    <property type="term" value="P:transmembrane transport"/>
    <property type="evidence" value="ECO:0007669"/>
    <property type="project" value="InterPro"/>
</dbReference>
<reference evidence="9 10" key="1">
    <citation type="submission" date="2018-05" db="EMBL/GenBank/DDBJ databases">
        <title>Vibrio limimaris sp. nov., isolated from marine sediment.</title>
        <authorList>
            <person name="Li C.-M."/>
        </authorList>
    </citation>
    <scope>NUCLEOTIDE SEQUENCE [LARGE SCALE GENOMIC DNA]</scope>
    <source>
        <strain evidence="9 10">E4404</strain>
    </source>
</reference>
<dbReference type="CDD" id="cd06261">
    <property type="entry name" value="TM_PBP2"/>
    <property type="match status" value="1"/>
</dbReference>
<dbReference type="EMBL" id="QFWT01000012">
    <property type="protein sequence ID" value="PWI32049.1"/>
    <property type="molecule type" value="Genomic_DNA"/>
</dbReference>
<name>A0A2U3B5I4_9VIBR</name>
<keyword evidence="5 7" id="KW-1133">Transmembrane helix</keyword>
<accession>A0A2U3B5I4</accession>
<feature type="transmembrane region" description="Helical" evidence="7">
    <location>
        <begin position="250"/>
        <end position="277"/>
    </location>
</feature>
<comment type="subcellular location">
    <subcellularLocation>
        <location evidence="1 7">Cell membrane</location>
        <topology evidence="1 7">Multi-pass membrane protein</topology>
    </subcellularLocation>
</comment>
<dbReference type="GO" id="GO:0005886">
    <property type="term" value="C:plasma membrane"/>
    <property type="evidence" value="ECO:0007669"/>
    <property type="project" value="UniProtKB-SubCell"/>
</dbReference>
<keyword evidence="2 7" id="KW-0813">Transport</keyword>
<comment type="caution">
    <text evidence="9">The sequence shown here is derived from an EMBL/GenBank/DDBJ whole genome shotgun (WGS) entry which is preliminary data.</text>
</comment>
<evidence type="ECO:0000256" key="6">
    <source>
        <dbReference type="ARBA" id="ARBA00023136"/>
    </source>
</evidence>
<dbReference type="InterPro" id="IPR035906">
    <property type="entry name" value="MetI-like_sf"/>
</dbReference>
<feature type="transmembrane region" description="Helical" evidence="7">
    <location>
        <begin position="143"/>
        <end position="165"/>
    </location>
</feature>
<feature type="domain" description="ABC transmembrane type-1" evidence="8">
    <location>
        <begin position="104"/>
        <end position="320"/>
    </location>
</feature>
<dbReference type="AlphaFoldDB" id="A0A2U3B5I4"/>
<comment type="similarity">
    <text evidence="7">Belongs to the binding-protein-dependent transport system permease family.</text>
</comment>
<evidence type="ECO:0000256" key="3">
    <source>
        <dbReference type="ARBA" id="ARBA00022475"/>
    </source>
</evidence>
<dbReference type="RefSeq" id="WP_109321060.1">
    <property type="nucleotide sequence ID" value="NZ_QFWT01000012.1"/>
</dbReference>
<keyword evidence="10" id="KW-1185">Reference proteome</keyword>
<evidence type="ECO:0000313" key="10">
    <source>
        <dbReference type="Proteomes" id="UP000245362"/>
    </source>
</evidence>
<dbReference type="Pfam" id="PF00528">
    <property type="entry name" value="BPD_transp_1"/>
    <property type="match status" value="1"/>
</dbReference>
<dbReference type="OrthoDB" id="9805855at2"/>
<dbReference type="Pfam" id="PF19300">
    <property type="entry name" value="BPD_transp_1_N"/>
    <property type="match status" value="1"/>
</dbReference>
<feature type="transmembrane region" description="Helical" evidence="7">
    <location>
        <begin position="297"/>
        <end position="323"/>
    </location>
</feature>
<dbReference type="InterPro" id="IPR045621">
    <property type="entry name" value="BPD_transp_1_N"/>
</dbReference>
<dbReference type="PANTHER" id="PTHR30465">
    <property type="entry name" value="INNER MEMBRANE ABC TRANSPORTER"/>
    <property type="match status" value="1"/>
</dbReference>
<keyword evidence="4 7" id="KW-0812">Transmembrane</keyword>
<evidence type="ECO:0000256" key="1">
    <source>
        <dbReference type="ARBA" id="ARBA00004651"/>
    </source>
</evidence>
<sequence>MSSFFLYIGRRLAAVFTTLLVVSALVFVVIDLPPGDFASARIAEMAAMGQDVDPEQILVLREMFGLDKPLYERYLSWMGGLLTGDLGLSLVNNKPVWDNIAPSMLPTILLASAVLLFKFLIAVPIGVYSALRQYSFGDYVATIFGFIGMATPNFVIAIVALLIGYHSFDVMLSGLYSAEYISQPMSFDKFMNGVSRSWLYILVAGTAGMAGIIRIMRANLLDELTKPYVKTARAKGQKESTLLLKYPIRVAFLPLAAVIGWQLPLLISADVIVSQVLNIPTMGPTMLNALRNQDMYLAGDILLFMSMLTIIGTIISDLIMYWVDPRVRAGL</sequence>
<dbReference type="Gene3D" id="1.10.3720.10">
    <property type="entry name" value="MetI-like"/>
    <property type="match status" value="1"/>
</dbReference>
<dbReference type="Proteomes" id="UP000245362">
    <property type="component" value="Unassembled WGS sequence"/>
</dbReference>
<evidence type="ECO:0000256" key="7">
    <source>
        <dbReference type="RuleBase" id="RU363032"/>
    </source>
</evidence>